<proteinExistence type="predicted"/>
<sequence length="249" mass="27838" precursor="true">MKLTPSTLFLRHILGAALLLLTLGLPGRAGNAPAPSDSKWTVIAECQMVTLPQKLAWPLLPDLGDDEKIDAAWAKLQQMIEQGQATLVANLSVRGDTEQKMIAEEIREVRYPTEFTPPQIPQEIRLEKNAAYKDLPITGACPTAFETRNVGATLELEPKVSDDGQWIALGIAVQHVRFLRFHKYDIGVVHSGEHQYIEQPFFSTLSDTFALHLHTGQRVLLGLHKIPEDEANMELFFLRVRTQPTTKAK</sequence>
<dbReference type="AlphaFoldDB" id="B4D3B6"/>
<name>B4D3B6_9BACT</name>
<dbReference type="InParanoid" id="B4D3B6"/>
<organism evidence="1 2">
    <name type="scientific">Chthoniobacter flavus Ellin428</name>
    <dbReference type="NCBI Taxonomy" id="497964"/>
    <lineage>
        <taxon>Bacteria</taxon>
        <taxon>Pseudomonadati</taxon>
        <taxon>Verrucomicrobiota</taxon>
        <taxon>Spartobacteria</taxon>
        <taxon>Chthoniobacterales</taxon>
        <taxon>Chthoniobacteraceae</taxon>
        <taxon>Chthoniobacter</taxon>
    </lineage>
</organism>
<gene>
    <name evidence="1" type="ORF">CfE428DRAFT_3404</name>
</gene>
<reference evidence="1 2" key="1">
    <citation type="journal article" date="2011" name="J. Bacteriol.">
        <title>Genome sequence of Chthoniobacter flavus Ellin428, an aerobic heterotrophic soil bacterium.</title>
        <authorList>
            <person name="Kant R."/>
            <person name="van Passel M.W."/>
            <person name="Palva A."/>
            <person name="Lucas S."/>
            <person name="Lapidus A."/>
            <person name="Glavina Del Rio T."/>
            <person name="Dalin E."/>
            <person name="Tice H."/>
            <person name="Bruce D."/>
            <person name="Goodwin L."/>
            <person name="Pitluck S."/>
            <person name="Larimer F.W."/>
            <person name="Land M.L."/>
            <person name="Hauser L."/>
            <person name="Sangwan P."/>
            <person name="de Vos W.M."/>
            <person name="Janssen P.H."/>
            <person name="Smidt H."/>
        </authorList>
    </citation>
    <scope>NUCLEOTIDE SEQUENCE [LARGE SCALE GENOMIC DNA]</scope>
    <source>
        <strain evidence="1 2">Ellin428</strain>
    </source>
</reference>
<dbReference type="Proteomes" id="UP000005824">
    <property type="component" value="Unassembled WGS sequence"/>
</dbReference>
<dbReference type="STRING" id="497964.CfE428DRAFT_3404"/>
<dbReference type="RefSeq" id="WP_006980729.1">
    <property type="nucleotide sequence ID" value="NZ_ABVL01000009.1"/>
</dbReference>
<evidence type="ECO:0000313" key="2">
    <source>
        <dbReference type="Proteomes" id="UP000005824"/>
    </source>
</evidence>
<protein>
    <submittedName>
        <fullName evidence="1">Uncharacterized protein</fullName>
    </submittedName>
</protein>
<accession>B4D3B6</accession>
<keyword evidence="2" id="KW-1185">Reference proteome</keyword>
<comment type="caution">
    <text evidence="1">The sequence shown here is derived from an EMBL/GenBank/DDBJ whole genome shotgun (WGS) entry which is preliminary data.</text>
</comment>
<dbReference type="EMBL" id="ABVL01000009">
    <property type="protein sequence ID" value="EDY19227.1"/>
    <property type="molecule type" value="Genomic_DNA"/>
</dbReference>
<evidence type="ECO:0000313" key="1">
    <source>
        <dbReference type="EMBL" id="EDY19227.1"/>
    </source>
</evidence>